<organism evidence="1 2">
    <name type="scientific">Larimichthys crocea</name>
    <name type="common">Large yellow croaker</name>
    <name type="synonym">Pseudosciaena crocea</name>
    <dbReference type="NCBI Taxonomy" id="215358"/>
    <lineage>
        <taxon>Eukaryota</taxon>
        <taxon>Metazoa</taxon>
        <taxon>Chordata</taxon>
        <taxon>Craniata</taxon>
        <taxon>Vertebrata</taxon>
        <taxon>Euteleostomi</taxon>
        <taxon>Actinopterygii</taxon>
        <taxon>Neopterygii</taxon>
        <taxon>Teleostei</taxon>
        <taxon>Neoteleostei</taxon>
        <taxon>Acanthomorphata</taxon>
        <taxon>Eupercaria</taxon>
        <taxon>Sciaenidae</taxon>
        <taxon>Larimichthys</taxon>
    </lineage>
</organism>
<proteinExistence type="predicted"/>
<protein>
    <submittedName>
        <fullName evidence="1">Uncharacterized protein</fullName>
    </submittedName>
</protein>
<dbReference type="EMBL" id="CM011687">
    <property type="protein sequence ID" value="TMS10436.1"/>
    <property type="molecule type" value="Genomic_DNA"/>
</dbReference>
<evidence type="ECO:0000313" key="1">
    <source>
        <dbReference type="EMBL" id="TMS10436.1"/>
    </source>
</evidence>
<keyword evidence="2" id="KW-1185">Reference proteome</keyword>
<sequence>MRQPLLLISLSLAVLLSASVLAQSQVQIQFQVDPLLVQTGTEVVFTVLTVSQVLSMTWQYKGVTLGLYAGGSPVVNPVAQFEGRITISATQLRIGGAQLRDAGNYTVEVTPTATTGLSPNSRSIQLRVFDAVRGVSLFVPTIAVEGRNVSLRCTWTAGTEITVQWGKGGAAITADSRITISDSSLVINPARRGDAGEYSCTVSNPVSAQTATQSLTIYYGPDTPVLTKEAPKQCVGGGDVLVGQTVRLTCMSDSLPPALFSWQRDGQPVASGQPDSGVLSLQTFSTNESGRYVCTARNSITGGTSEQGTDLAVVATCLNGGEVAGIVIGCLLLIIIIILLILLIICLVRRRRVEQRQQDAAVFVQKTNPNPGPPPADPQPNGAGDLGQGPHPPVDHLYTRHPGRLYTTARENGGNTRAQPPLYSPHNSDTHQHNGRIHTDRLLHNSVHNTNSFPHNGIDNPAFTHADVQNANTLPNTQQQNPNIIIQTGAPQGGGQPPAVHVSLNTLPRTAEQNSNAQMPTIHLNLNSYSTNGQQTQQDSSFPITANDASQNQQNSIHTGHSNPRMQSGQSYRSDPPMHSHIDAGLIPAAYTQSNNTSQRNCQHTDIRAGARVSWQV</sequence>
<accession>A0ACD3QT73</accession>
<gene>
    <name evidence="1" type="ORF">E3U43_019429</name>
</gene>
<reference evidence="1" key="1">
    <citation type="submission" date="2018-11" db="EMBL/GenBank/DDBJ databases">
        <title>The sequence and de novo assembly of Larimichthys crocea genome using PacBio and Hi-C technologies.</title>
        <authorList>
            <person name="Xu P."/>
            <person name="Chen B."/>
            <person name="Zhou Z."/>
            <person name="Ke Q."/>
            <person name="Wu Y."/>
            <person name="Bai H."/>
            <person name="Pu F."/>
        </authorList>
    </citation>
    <scope>NUCLEOTIDE SEQUENCE</scope>
    <source>
        <tissue evidence="1">Muscle</tissue>
    </source>
</reference>
<dbReference type="Proteomes" id="UP000793456">
    <property type="component" value="Chromosome XIV"/>
</dbReference>
<name>A0ACD3QT73_LARCR</name>
<evidence type="ECO:0000313" key="2">
    <source>
        <dbReference type="Proteomes" id="UP000793456"/>
    </source>
</evidence>
<comment type="caution">
    <text evidence="1">The sequence shown here is derived from an EMBL/GenBank/DDBJ whole genome shotgun (WGS) entry which is preliminary data.</text>
</comment>